<evidence type="ECO:0000256" key="1">
    <source>
        <dbReference type="SAM" id="Phobius"/>
    </source>
</evidence>
<reference evidence="2 3" key="1">
    <citation type="submission" date="2019-05" db="EMBL/GenBank/DDBJ databases">
        <authorList>
            <person name="Narsing Rao M.P."/>
            <person name="Li W.J."/>
        </authorList>
    </citation>
    <scope>NUCLEOTIDE SEQUENCE [LARGE SCALE GENOMIC DNA]</scope>
    <source>
        <strain evidence="2 3">SYSU_K30003</strain>
    </source>
</reference>
<feature type="transmembrane region" description="Helical" evidence="1">
    <location>
        <begin position="116"/>
        <end position="140"/>
    </location>
</feature>
<feature type="transmembrane region" description="Helical" evidence="1">
    <location>
        <begin position="77"/>
        <end position="96"/>
    </location>
</feature>
<keyword evidence="1" id="KW-0812">Transmembrane</keyword>
<feature type="transmembrane region" description="Helical" evidence="1">
    <location>
        <begin position="21"/>
        <end position="43"/>
    </location>
</feature>
<accession>A0A5R9FXE9</accession>
<dbReference type="PANTHER" id="PTHR36111">
    <property type="entry name" value="INNER MEMBRANE PROTEIN-RELATED"/>
    <property type="match status" value="1"/>
</dbReference>
<feature type="transmembrane region" description="Helical" evidence="1">
    <location>
        <begin position="161"/>
        <end position="184"/>
    </location>
</feature>
<feature type="transmembrane region" description="Helical" evidence="1">
    <location>
        <begin position="204"/>
        <end position="228"/>
    </location>
</feature>
<gene>
    <name evidence="2" type="ORF">FE782_29525</name>
</gene>
<evidence type="ECO:0000313" key="3">
    <source>
        <dbReference type="Proteomes" id="UP000309676"/>
    </source>
</evidence>
<dbReference type="Pfam" id="PF04474">
    <property type="entry name" value="DUF554"/>
    <property type="match status" value="1"/>
</dbReference>
<dbReference type="OrthoDB" id="9797976at2"/>
<name>A0A5R9FXE9_9BACL</name>
<dbReference type="InterPro" id="IPR007563">
    <property type="entry name" value="DUF554"/>
</dbReference>
<proteinExistence type="predicted"/>
<protein>
    <submittedName>
        <fullName evidence="2">DUF554 domain-containing protein</fullName>
    </submittedName>
</protein>
<keyword evidence="3" id="KW-1185">Reference proteome</keyword>
<evidence type="ECO:0000313" key="2">
    <source>
        <dbReference type="EMBL" id="TLS48677.1"/>
    </source>
</evidence>
<keyword evidence="1" id="KW-1133">Transmembrane helix</keyword>
<dbReference type="EMBL" id="VCIW01000031">
    <property type="protein sequence ID" value="TLS48677.1"/>
    <property type="molecule type" value="Genomic_DNA"/>
</dbReference>
<feature type="transmembrane region" description="Helical" evidence="1">
    <location>
        <begin position="55"/>
        <end position="72"/>
    </location>
</feature>
<dbReference type="PANTHER" id="PTHR36111:SF2">
    <property type="entry name" value="INNER MEMBRANE PROTEIN"/>
    <property type="match status" value="1"/>
</dbReference>
<feature type="transmembrane region" description="Helical" evidence="1">
    <location>
        <begin position="235"/>
        <end position="256"/>
    </location>
</feature>
<dbReference type="Proteomes" id="UP000309676">
    <property type="component" value="Unassembled WGS sequence"/>
</dbReference>
<sequence length="259" mass="27133">MRSVRRRWPRRTSNERGPNETMVLLGSIVNAAAIVAGGLIGALLPNLNERVQRTVVQGMAIALCVLGISMAMKTTHYVWMVVSLVAGGVIGEWLQIERRFEQVGAWLERRMPSGAGASPVGKAFVTASLVYCIGAMAILGSIDSGVRHNHDVLYAKSIMDGFLSIVFASALGFGVLFSAVPVLLYQGGIALAAMAFAGWFAPDAIEAVTAEVSAVGGVLIVGIGVNLLELTKIRVANLLPAVVFMGVAMAVLRSLGGGA</sequence>
<dbReference type="AlphaFoldDB" id="A0A5R9FXE9"/>
<keyword evidence="1" id="KW-0472">Membrane</keyword>
<comment type="caution">
    <text evidence="2">The sequence shown here is derived from an EMBL/GenBank/DDBJ whole genome shotgun (WGS) entry which is preliminary data.</text>
</comment>
<organism evidence="2 3">
    <name type="scientific">Paenibacillus antri</name>
    <dbReference type="NCBI Taxonomy" id="2582848"/>
    <lineage>
        <taxon>Bacteria</taxon>
        <taxon>Bacillati</taxon>
        <taxon>Bacillota</taxon>
        <taxon>Bacilli</taxon>
        <taxon>Bacillales</taxon>
        <taxon>Paenibacillaceae</taxon>
        <taxon>Paenibacillus</taxon>
    </lineage>
</organism>